<reference evidence="6 7" key="1">
    <citation type="submission" date="2021-06" db="EMBL/GenBank/DDBJ databases">
        <title>Bacillus sp. RD4P76, an endophyte from a halophyte.</title>
        <authorList>
            <person name="Sun J.-Q."/>
        </authorList>
    </citation>
    <scope>NUCLEOTIDE SEQUENCE [LARGE SCALE GENOMIC DNA]</scope>
    <source>
        <strain evidence="6 7">CGMCC 1.15917</strain>
    </source>
</reference>
<dbReference type="PANTHER" id="PTHR10091">
    <property type="entry name" value="ALDOSE-1-EPIMERASE"/>
    <property type="match status" value="1"/>
</dbReference>
<dbReference type="CDD" id="cd09019">
    <property type="entry name" value="galactose_mutarotase_like"/>
    <property type="match status" value="1"/>
</dbReference>
<dbReference type="PIRSF" id="PIRSF005096">
    <property type="entry name" value="GALM"/>
    <property type="match status" value="1"/>
</dbReference>
<dbReference type="RefSeq" id="WP_217067954.1">
    <property type="nucleotide sequence ID" value="NZ_JAHQCS010000151.1"/>
</dbReference>
<sequence length="349" mass="39261">MKITQSNFGELNGKEVIAYTLKNNKSFEMTCLNYGCIITELYVPDMDGKVENIVLGFNNVEDYINHSPYFGATVGRVAGRINKGEFSLEGRKYQLPINDGNNHLHGGIEGFDKVFWDVEPFENEDQIGLVFSYLSQDGEEGYPGNVNVKITYTVNTKNELTIEYEGKTDQKTLLNLTNHTYFNLSGGLKRDILDHELTMKSSGFLSLTKELIPTGEVESVSNTPFDFRKGRKVKDGVTSDHDQNILVGNGYDHPFILDENNNGEILLKDDDSGRSILVETSEPCVVFYTGNMLNNNFKLGEIQSKKYLGLCLETQKHPDAVNHPHFDSITLSPGEIYKTKTKYSFQVSN</sequence>
<dbReference type="PANTHER" id="PTHR10091:SF0">
    <property type="entry name" value="GALACTOSE MUTAROTASE"/>
    <property type="match status" value="1"/>
</dbReference>
<dbReference type="InterPro" id="IPR018052">
    <property type="entry name" value="Ald1_epimerase_CS"/>
</dbReference>
<evidence type="ECO:0000256" key="2">
    <source>
        <dbReference type="ARBA" id="ARBA00006206"/>
    </source>
</evidence>
<dbReference type="NCBIfam" id="NF008277">
    <property type="entry name" value="PRK11055.1"/>
    <property type="match status" value="1"/>
</dbReference>
<dbReference type="InterPro" id="IPR008183">
    <property type="entry name" value="Aldose_1/G6P_1-epimerase"/>
</dbReference>
<dbReference type="EC" id="5.1.3.3" evidence="3 5"/>
<gene>
    <name evidence="6" type="ORF">KS419_18960</name>
</gene>
<dbReference type="InterPro" id="IPR047215">
    <property type="entry name" value="Galactose_mutarotase-like"/>
</dbReference>
<comment type="catalytic activity">
    <reaction evidence="1 5">
        <text>alpha-D-glucose = beta-D-glucose</text>
        <dbReference type="Rhea" id="RHEA:10264"/>
        <dbReference type="ChEBI" id="CHEBI:15903"/>
        <dbReference type="ChEBI" id="CHEBI:17925"/>
        <dbReference type="EC" id="5.1.3.3"/>
    </reaction>
</comment>
<keyword evidence="5" id="KW-0119">Carbohydrate metabolism</keyword>
<comment type="caution">
    <text evidence="6">The sequence shown here is derived from an EMBL/GenBank/DDBJ whole genome shotgun (WGS) entry which is preliminary data.</text>
</comment>
<dbReference type="InterPro" id="IPR015443">
    <property type="entry name" value="Aldose_1-epimerase"/>
</dbReference>
<evidence type="ECO:0000256" key="4">
    <source>
        <dbReference type="ARBA" id="ARBA00014165"/>
    </source>
</evidence>
<keyword evidence="5" id="KW-0413">Isomerase</keyword>
<evidence type="ECO:0000256" key="1">
    <source>
        <dbReference type="ARBA" id="ARBA00001614"/>
    </source>
</evidence>
<comment type="similarity">
    <text evidence="2 5">Belongs to the aldose epimerase family.</text>
</comment>
<dbReference type="Pfam" id="PF01263">
    <property type="entry name" value="Aldose_epim"/>
    <property type="match status" value="1"/>
</dbReference>
<protein>
    <recommendedName>
        <fullName evidence="4 5">Aldose 1-epimerase</fullName>
        <ecNumber evidence="3 5">5.1.3.3</ecNumber>
    </recommendedName>
</protein>
<proteinExistence type="inferred from homology"/>
<name>A0ABS6JNC7_9BACI</name>
<evidence type="ECO:0000256" key="3">
    <source>
        <dbReference type="ARBA" id="ARBA00013185"/>
    </source>
</evidence>
<accession>A0ABS6JNC7</accession>
<organism evidence="6 7">
    <name type="scientific">Evansella tamaricis</name>
    <dbReference type="NCBI Taxonomy" id="2069301"/>
    <lineage>
        <taxon>Bacteria</taxon>
        <taxon>Bacillati</taxon>
        <taxon>Bacillota</taxon>
        <taxon>Bacilli</taxon>
        <taxon>Bacillales</taxon>
        <taxon>Bacillaceae</taxon>
        <taxon>Evansella</taxon>
    </lineage>
</organism>
<evidence type="ECO:0000313" key="6">
    <source>
        <dbReference type="EMBL" id="MBU9713813.1"/>
    </source>
</evidence>
<dbReference type="PROSITE" id="PS00545">
    <property type="entry name" value="ALDOSE_1_EPIMERASE"/>
    <property type="match status" value="1"/>
</dbReference>
<dbReference type="Proteomes" id="UP000784880">
    <property type="component" value="Unassembled WGS sequence"/>
</dbReference>
<keyword evidence="7" id="KW-1185">Reference proteome</keyword>
<comment type="pathway">
    <text evidence="5">Carbohydrate metabolism; hexose metabolism.</text>
</comment>
<evidence type="ECO:0000313" key="7">
    <source>
        <dbReference type="Proteomes" id="UP000784880"/>
    </source>
</evidence>
<evidence type="ECO:0000256" key="5">
    <source>
        <dbReference type="PIRNR" id="PIRNR005096"/>
    </source>
</evidence>
<dbReference type="EMBL" id="JAHQCS010000151">
    <property type="protein sequence ID" value="MBU9713813.1"/>
    <property type="molecule type" value="Genomic_DNA"/>
</dbReference>